<evidence type="ECO:0000313" key="2">
    <source>
        <dbReference type="Proteomes" id="UP000544054"/>
    </source>
</evidence>
<dbReference type="RefSeq" id="WP_169232885.1">
    <property type="nucleotide sequence ID" value="NZ_JABBGI010000001.1"/>
</dbReference>
<dbReference type="EMBL" id="JABBGI010000001">
    <property type="protein sequence ID" value="NML68276.1"/>
    <property type="molecule type" value="Genomic_DNA"/>
</dbReference>
<sequence length="153" mass="18450">MKQNNKENFKHIHIGKYLQARVEDLQIPQDRIGNFLNATDEEIQSMYRSESIDSYQLLRWSKLLEYDFFRLYSQHLILYSPPTKKDSTASEKNIRNSLPIFRKHIYTKEIIDFILEIIYTGQKTRQQIIAEYRIPKTTLYKWIVKHTNENTGY</sequence>
<dbReference type="Proteomes" id="UP000544054">
    <property type="component" value="Unassembled WGS sequence"/>
</dbReference>
<keyword evidence="2" id="KW-1185">Reference proteome</keyword>
<protein>
    <submittedName>
        <fullName evidence="1">Transposase</fullName>
    </submittedName>
</protein>
<evidence type="ECO:0000313" key="1">
    <source>
        <dbReference type="EMBL" id="NML68276.1"/>
    </source>
</evidence>
<organism evidence="1 2">
    <name type="scientific">Chryseobacterium antibioticum</name>
    <dbReference type="NCBI Taxonomy" id="2728847"/>
    <lineage>
        <taxon>Bacteria</taxon>
        <taxon>Pseudomonadati</taxon>
        <taxon>Bacteroidota</taxon>
        <taxon>Flavobacteriia</taxon>
        <taxon>Flavobacteriales</taxon>
        <taxon>Weeksellaceae</taxon>
        <taxon>Chryseobacterium group</taxon>
        <taxon>Chryseobacterium</taxon>
    </lineage>
</organism>
<gene>
    <name evidence="1" type="ORF">HHL23_00415</name>
</gene>
<reference evidence="1 2" key="1">
    <citation type="submission" date="2020-04" db="EMBL/GenBank/DDBJ databases">
        <title>Chryseobacterium sp. RP-3-3 sp. nov., isolated from Jeju soil.</title>
        <authorList>
            <person name="Dahal R.H."/>
        </authorList>
    </citation>
    <scope>NUCLEOTIDE SEQUENCE [LARGE SCALE GENOMIC DNA]</scope>
    <source>
        <strain evidence="1 2">RP-3-3</strain>
    </source>
</reference>
<accession>A0A7Y0AJ38</accession>
<dbReference type="AlphaFoldDB" id="A0A7Y0AJ38"/>
<comment type="caution">
    <text evidence="1">The sequence shown here is derived from an EMBL/GenBank/DDBJ whole genome shotgun (WGS) entry which is preliminary data.</text>
</comment>
<name>A0A7Y0AJ38_9FLAO</name>
<proteinExistence type="predicted"/>